<evidence type="ECO:0000313" key="1">
    <source>
        <dbReference type="EMBL" id="KAF9649005.1"/>
    </source>
</evidence>
<sequence length="205" mass="23199">MQSLLLSQDQATWLYNASGSHFSQWRNDLITLPLLLQPYNHPRTMDQLPPFTQADISPSPSESSLTSEDGSPSPQYLNVVCNVPIVVPKPRPYRSLANLQFQFDLPSEDQDLSHPPYCTSRSAAKRKRSDDDDDADDGFPLTSSSADRGSKKRRTFSNLSLSLSTPTVYPNILSRNPYGSHPVTRYTQSLISNQFRHRQPQHRPR</sequence>
<gene>
    <name evidence="1" type="ORF">BDM02DRAFT_3186637</name>
</gene>
<proteinExistence type="predicted"/>
<reference evidence="1" key="2">
    <citation type="journal article" date="2020" name="Nat. Commun.">
        <title>Large-scale genome sequencing of mycorrhizal fungi provides insights into the early evolution of symbiotic traits.</title>
        <authorList>
            <person name="Miyauchi S."/>
            <person name="Kiss E."/>
            <person name="Kuo A."/>
            <person name="Drula E."/>
            <person name="Kohler A."/>
            <person name="Sanchez-Garcia M."/>
            <person name="Morin E."/>
            <person name="Andreopoulos B."/>
            <person name="Barry K.W."/>
            <person name="Bonito G."/>
            <person name="Buee M."/>
            <person name="Carver A."/>
            <person name="Chen C."/>
            <person name="Cichocki N."/>
            <person name="Clum A."/>
            <person name="Culley D."/>
            <person name="Crous P.W."/>
            <person name="Fauchery L."/>
            <person name="Girlanda M."/>
            <person name="Hayes R.D."/>
            <person name="Keri Z."/>
            <person name="LaButti K."/>
            <person name="Lipzen A."/>
            <person name="Lombard V."/>
            <person name="Magnuson J."/>
            <person name="Maillard F."/>
            <person name="Murat C."/>
            <person name="Nolan M."/>
            <person name="Ohm R.A."/>
            <person name="Pangilinan J."/>
            <person name="Pereira M.F."/>
            <person name="Perotto S."/>
            <person name="Peter M."/>
            <person name="Pfister S."/>
            <person name="Riley R."/>
            <person name="Sitrit Y."/>
            <person name="Stielow J.B."/>
            <person name="Szollosi G."/>
            <person name="Zifcakova L."/>
            <person name="Stursova M."/>
            <person name="Spatafora J.W."/>
            <person name="Tedersoo L."/>
            <person name="Vaario L.M."/>
            <person name="Yamada A."/>
            <person name="Yan M."/>
            <person name="Wang P."/>
            <person name="Xu J."/>
            <person name="Bruns T."/>
            <person name="Baldrian P."/>
            <person name="Vilgalys R."/>
            <person name="Dunand C."/>
            <person name="Henrissat B."/>
            <person name="Grigoriev I.V."/>
            <person name="Hibbett D."/>
            <person name="Nagy L.G."/>
            <person name="Martin F.M."/>
        </authorList>
    </citation>
    <scope>NUCLEOTIDE SEQUENCE</scope>
    <source>
        <strain evidence="1">P2</strain>
    </source>
</reference>
<organism evidence="1 2">
    <name type="scientific">Thelephora ganbajun</name>
    <name type="common">Ganba fungus</name>
    <dbReference type="NCBI Taxonomy" id="370292"/>
    <lineage>
        <taxon>Eukaryota</taxon>
        <taxon>Fungi</taxon>
        <taxon>Dikarya</taxon>
        <taxon>Basidiomycota</taxon>
        <taxon>Agaricomycotina</taxon>
        <taxon>Agaricomycetes</taxon>
        <taxon>Thelephorales</taxon>
        <taxon>Thelephoraceae</taxon>
        <taxon>Thelephora</taxon>
    </lineage>
</organism>
<dbReference type="EMBL" id="MU118004">
    <property type="protein sequence ID" value="KAF9649005.1"/>
    <property type="molecule type" value="Genomic_DNA"/>
</dbReference>
<evidence type="ECO:0000313" key="2">
    <source>
        <dbReference type="Proteomes" id="UP000886501"/>
    </source>
</evidence>
<reference evidence="1" key="1">
    <citation type="submission" date="2019-10" db="EMBL/GenBank/DDBJ databases">
        <authorList>
            <consortium name="DOE Joint Genome Institute"/>
            <person name="Kuo A."/>
            <person name="Miyauchi S."/>
            <person name="Kiss E."/>
            <person name="Drula E."/>
            <person name="Kohler A."/>
            <person name="Sanchez-Garcia M."/>
            <person name="Andreopoulos B."/>
            <person name="Barry K.W."/>
            <person name="Bonito G."/>
            <person name="Buee M."/>
            <person name="Carver A."/>
            <person name="Chen C."/>
            <person name="Cichocki N."/>
            <person name="Clum A."/>
            <person name="Culley D."/>
            <person name="Crous P.W."/>
            <person name="Fauchery L."/>
            <person name="Girlanda M."/>
            <person name="Hayes R."/>
            <person name="Keri Z."/>
            <person name="Labutti K."/>
            <person name="Lipzen A."/>
            <person name="Lombard V."/>
            <person name="Magnuson J."/>
            <person name="Maillard F."/>
            <person name="Morin E."/>
            <person name="Murat C."/>
            <person name="Nolan M."/>
            <person name="Ohm R."/>
            <person name="Pangilinan J."/>
            <person name="Pereira M."/>
            <person name="Perotto S."/>
            <person name="Peter M."/>
            <person name="Riley R."/>
            <person name="Sitrit Y."/>
            <person name="Stielow B."/>
            <person name="Szollosi G."/>
            <person name="Zifcakova L."/>
            <person name="Stursova M."/>
            <person name="Spatafora J.W."/>
            <person name="Tedersoo L."/>
            <person name="Vaario L.-M."/>
            <person name="Yamada A."/>
            <person name="Yan M."/>
            <person name="Wang P."/>
            <person name="Xu J."/>
            <person name="Bruns T."/>
            <person name="Baldrian P."/>
            <person name="Vilgalys R."/>
            <person name="Henrissat B."/>
            <person name="Grigoriev I.V."/>
            <person name="Hibbett D."/>
            <person name="Nagy L.G."/>
            <person name="Martin F.M."/>
        </authorList>
    </citation>
    <scope>NUCLEOTIDE SEQUENCE</scope>
    <source>
        <strain evidence="1">P2</strain>
    </source>
</reference>
<comment type="caution">
    <text evidence="1">The sequence shown here is derived from an EMBL/GenBank/DDBJ whole genome shotgun (WGS) entry which is preliminary data.</text>
</comment>
<protein>
    <submittedName>
        <fullName evidence="1">Uncharacterized protein</fullName>
    </submittedName>
</protein>
<dbReference type="Proteomes" id="UP000886501">
    <property type="component" value="Unassembled WGS sequence"/>
</dbReference>
<accession>A0ACB6ZHU3</accession>
<keyword evidence="2" id="KW-1185">Reference proteome</keyword>
<name>A0ACB6ZHU3_THEGA</name>